<proteinExistence type="predicted"/>
<reference evidence="2 3" key="2">
    <citation type="journal article" date="2015" name="Eukaryot. Cell">
        <title>Asexual propagation of a virulent clone complex in a human and feline outbreak of sporotrichosis.</title>
        <authorList>
            <person name="Teixeira Mde M."/>
            <person name="Rodrigues A.M."/>
            <person name="Tsui C.K."/>
            <person name="de Almeida L.G."/>
            <person name="Van Diepeningen A.D."/>
            <person name="van den Ende B.G."/>
            <person name="Fernandes G.F."/>
            <person name="Kano R."/>
            <person name="Hamelin R.C."/>
            <person name="Lopes-Bezerra L.M."/>
            <person name="Vasconcelos A.T."/>
            <person name="de Hoog S."/>
            <person name="de Camargo Z.P."/>
            <person name="Felipe M.S."/>
        </authorList>
    </citation>
    <scope>NUCLEOTIDE SEQUENCE [LARGE SCALE GENOMIC DNA]</scope>
    <source>
        <strain evidence="2 3">1099-18</strain>
    </source>
</reference>
<evidence type="ECO:0000313" key="2">
    <source>
        <dbReference type="EMBL" id="KJR87284.1"/>
    </source>
</evidence>
<dbReference type="AlphaFoldDB" id="A0A0F2MDW8"/>
<evidence type="ECO:0000313" key="3">
    <source>
        <dbReference type="Proteomes" id="UP000033710"/>
    </source>
</evidence>
<name>A0A0F2MDW8_SPOSC</name>
<dbReference type="EMBL" id="AXCR01000005">
    <property type="protein sequence ID" value="KJR87284.1"/>
    <property type="molecule type" value="Genomic_DNA"/>
</dbReference>
<dbReference type="Proteomes" id="UP000033710">
    <property type="component" value="Unassembled WGS sequence"/>
</dbReference>
<comment type="caution">
    <text evidence="2">The sequence shown here is derived from an EMBL/GenBank/DDBJ whole genome shotgun (WGS) entry which is preliminary data.</text>
</comment>
<gene>
    <name evidence="2" type="ORF">SPSK_02022</name>
</gene>
<feature type="region of interest" description="Disordered" evidence="1">
    <location>
        <begin position="1"/>
        <end position="25"/>
    </location>
</feature>
<organism evidence="2 3">
    <name type="scientific">Sporothrix schenckii 1099-18</name>
    <dbReference type="NCBI Taxonomy" id="1397361"/>
    <lineage>
        <taxon>Eukaryota</taxon>
        <taxon>Fungi</taxon>
        <taxon>Dikarya</taxon>
        <taxon>Ascomycota</taxon>
        <taxon>Pezizomycotina</taxon>
        <taxon>Sordariomycetes</taxon>
        <taxon>Sordariomycetidae</taxon>
        <taxon>Ophiostomatales</taxon>
        <taxon>Ophiostomataceae</taxon>
        <taxon>Sporothrix</taxon>
    </lineage>
</organism>
<sequence>MSSRVRSSGPMAVGRNNSNGIELEISGPEDPRCGEIVKITLIFHVRKNLAKQHLDRYWNTYQAAATITPVNGDSEFILPAFAFENQLIEANRASRRDWQMYTFTLETDSALINEGRYTINASVSAFYQIITSDGSTPDVNGEDPLITADKEVHFTF</sequence>
<dbReference type="GeneID" id="27664197"/>
<evidence type="ECO:0000256" key="1">
    <source>
        <dbReference type="SAM" id="MobiDB-lite"/>
    </source>
</evidence>
<accession>A0A0F2MDW8</accession>
<reference evidence="2 3" key="1">
    <citation type="journal article" date="2014" name="BMC Genomics">
        <title>Comparative genomics of the major fungal agents of human and animal Sporotrichosis: Sporothrix schenckii and Sporothrix brasiliensis.</title>
        <authorList>
            <person name="Teixeira M.M."/>
            <person name="de Almeida L.G."/>
            <person name="Kubitschek-Barreira P."/>
            <person name="Alves F.L."/>
            <person name="Kioshima E.S."/>
            <person name="Abadio A.K."/>
            <person name="Fernandes L."/>
            <person name="Derengowski L.S."/>
            <person name="Ferreira K.S."/>
            <person name="Souza R.C."/>
            <person name="Ruiz J.C."/>
            <person name="de Andrade N.C."/>
            <person name="Paes H.C."/>
            <person name="Nicola A.M."/>
            <person name="Albuquerque P."/>
            <person name="Gerber A.L."/>
            <person name="Martins V.P."/>
            <person name="Peconick L.D."/>
            <person name="Neto A.V."/>
            <person name="Chaucanez C.B."/>
            <person name="Silva P.A."/>
            <person name="Cunha O.L."/>
            <person name="de Oliveira F.F."/>
            <person name="dos Santos T.C."/>
            <person name="Barros A.L."/>
            <person name="Soares M.A."/>
            <person name="de Oliveira L.M."/>
            <person name="Marini M.M."/>
            <person name="Villalobos-Duno H."/>
            <person name="Cunha M.M."/>
            <person name="de Hoog S."/>
            <person name="da Silveira J.F."/>
            <person name="Henrissat B."/>
            <person name="Nino-Vega G.A."/>
            <person name="Cisalpino P.S."/>
            <person name="Mora-Montes H.M."/>
            <person name="Almeida S.R."/>
            <person name="Stajich J.E."/>
            <person name="Lopes-Bezerra L.M."/>
            <person name="Vasconcelos A.T."/>
            <person name="Felipe M.S."/>
        </authorList>
    </citation>
    <scope>NUCLEOTIDE SEQUENCE [LARGE SCALE GENOMIC DNA]</scope>
    <source>
        <strain evidence="2 3">1099-18</strain>
    </source>
</reference>
<dbReference type="RefSeq" id="XP_016589960.1">
    <property type="nucleotide sequence ID" value="XM_016728920.1"/>
</dbReference>
<dbReference type="VEuPathDB" id="FungiDB:SPSK_02022"/>
<protein>
    <submittedName>
        <fullName evidence="2">Uncharacterized protein</fullName>
    </submittedName>
</protein>
<dbReference type="KEGG" id="ssck:SPSK_02022"/>